<evidence type="ECO:0000313" key="7">
    <source>
        <dbReference type="EMBL" id="PFH46300.1"/>
    </source>
</evidence>
<evidence type="ECO:0000256" key="2">
    <source>
        <dbReference type="ARBA" id="ARBA00010446"/>
    </source>
</evidence>
<dbReference type="InterPro" id="IPR001338">
    <property type="entry name" value="Class_I_Hydrophobin"/>
</dbReference>
<dbReference type="Pfam" id="PF01185">
    <property type="entry name" value="Hydrophobin"/>
    <property type="match status" value="1"/>
</dbReference>
<keyword evidence="3 6" id="KW-0134">Cell wall</keyword>
<protein>
    <recommendedName>
        <fullName evidence="6">Hydrophobin</fullName>
    </recommendedName>
</protein>
<evidence type="ECO:0000313" key="8">
    <source>
        <dbReference type="Proteomes" id="UP000242287"/>
    </source>
</evidence>
<gene>
    <name evidence="7" type="ORF">AMATHDRAFT_8000</name>
</gene>
<keyword evidence="6" id="KW-0732">Signal</keyword>
<sequence>MLRCICPGARALTTPRSVTAHDPRGCPHTSWNLRNAADILELDISIKTRRKDNNQHQLNQHSSTIASSFKMYSALLALFALPALVVAGGGGQCNTGSLYCCEQTQNPKDAGPSTITLLKSVGVDVNDLTALIGLNCDPISVVDGSTWLLAAPTTTSMDWSTLDAPTSSSKWFKMAGNWLRVGSVIRI</sequence>
<dbReference type="CDD" id="cd23507">
    <property type="entry name" value="hydrophobin_I"/>
    <property type="match status" value="1"/>
</dbReference>
<dbReference type="AlphaFoldDB" id="A0A2A9NF10"/>
<evidence type="ECO:0000256" key="1">
    <source>
        <dbReference type="ARBA" id="ARBA00004191"/>
    </source>
</evidence>
<evidence type="ECO:0000256" key="6">
    <source>
        <dbReference type="RuleBase" id="RU365009"/>
    </source>
</evidence>
<keyword evidence="8" id="KW-1185">Reference proteome</keyword>
<evidence type="ECO:0000256" key="3">
    <source>
        <dbReference type="ARBA" id="ARBA00022512"/>
    </source>
</evidence>
<comment type="subcellular location">
    <subcellularLocation>
        <location evidence="1 6">Secreted</location>
        <location evidence="1 6">Cell wall</location>
    </subcellularLocation>
</comment>
<organism evidence="7 8">
    <name type="scientific">Amanita thiersii Skay4041</name>
    <dbReference type="NCBI Taxonomy" id="703135"/>
    <lineage>
        <taxon>Eukaryota</taxon>
        <taxon>Fungi</taxon>
        <taxon>Dikarya</taxon>
        <taxon>Basidiomycota</taxon>
        <taxon>Agaricomycotina</taxon>
        <taxon>Agaricomycetes</taxon>
        <taxon>Agaricomycetidae</taxon>
        <taxon>Agaricales</taxon>
        <taxon>Pluteineae</taxon>
        <taxon>Amanitaceae</taxon>
        <taxon>Amanita</taxon>
    </lineage>
</organism>
<keyword evidence="5 6" id="KW-1015">Disulfide bond</keyword>
<evidence type="ECO:0000256" key="5">
    <source>
        <dbReference type="ARBA" id="ARBA00023157"/>
    </source>
</evidence>
<dbReference type="OrthoDB" id="4225815at2759"/>
<comment type="similarity">
    <text evidence="2 6">Belongs to the fungal hydrophobin family.</text>
</comment>
<dbReference type="GO" id="GO:0009277">
    <property type="term" value="C:fungal-type cell wall"/>
    <property type="evidence" value="ECO:0007669"/>
    <property type="project" value="InterPro"/>
</dbReference>
<name>A0A2A9NF10_9AGAR</name>
<evidence type="ECO:0000256" key="4">
    <source>
        <dbReference type="ARBA" id="ARBA00022525"/>
    </source>
</evidence>
<proteinExistence type="inferred from homology"/>
<accession>A0A2A9NF10</accession>
<dbReference type="EMBL" id="KZ302212">
    <property type="protein sequence ID" value="PFH46300.1"/>
    <property type="molecule type" value="Genomic_DNA"/>
</dbReference>
<keyword evidence="4 6" id="KW-0964">Secreted</keyword>
<reference evidence="7 8" key="1">
    <citation type="submission" date="2014-02" db="EMBL/GenBank/DDBJ databases">
        <title>Transposable element dynamics among asymbiotic and ectomycorrhizal Amanita fungi.</title>
        <authorList>
            <consortium name="DOE Joint Genome Institute"/>
            <person name="Hess J."/>
            <person name="Skrede I."/>
            <person name="Wolfe B."/>
            <person name="LaButti K."/>
            <person name="Ohm R.A."/>
            <person name="Grigoriev I.V."/>
            <person name="Pringle A."/>
        </authorList>
    </citation>
    <scope>NUCLEOTIDE SEQUENCE [LARGE SCALE GENOMIC DNA]</scope>
    <source>
        <strain evidence="7 8">SKay4041</strain>
    </source>
</reference>
<dbReference type="GO" id="GO:0005199">
    <property type="term" value="F:structural constituent of cell wall"/>
    <property type="evidence" value="ECO:0007669"/>
    <property type="project" value="InterPro"/>
</dbReference>
<dbReference type="SMART" id="SM00075">
    <property type="entry name" value="HYDRO"/>
    <property type="match status" value="1"/>
</dbReference>
<dbReference type="Proteomes" id="UP000242287">
    <property type="component" value="Unassembled WGS sequence"/>
</dbReference>